<sequence length="182" mass="20532">MPRLVEQVSQRLHAARPQQLEAGYSQKMSTITMTPPRSRAHSRNRQAHIAACQLLAGTEPPYGGDTKFSLEYSAQLHENDQSDASHEREQDPAKKPSMAWLMIDCVLFLLAFGLVKSSRCDRNNCDVFTITFMASFATYLTYLAGEIDETESALRVFLRLLSICFIADVLKLDQSDMQRIAK</sequence>
<keyword evidence="1" id="KW-0812">Transmembrane</keyword>
<protein>
    <submittedName>
        <fullName evidence="2">Uncharacterized protein</fullName>
    </submittedName>
</protein>
<dbReference type="EMBL" id="LFZN01000048">
    <property type="protein sequence ID" value="KXT01939.1"/>
    <property type="molecule type" value="Genomic_DNA"/>
</dbReference>
<name>A0A139HHU7_9PEZI</name>
<keyword evidence="1" id="KW-1133">Transmembrane helix</keyword>
<dbReference type="Proteomes" id="UP000070133">
    <property type="component" value="Unassembled WGS sequence"/>
</dbReference>
<comment type="caution">
    <text evidence="2">The sequence shown here is derived from an EMBL/GenBank/DDBJ whole genome shotgun (WGS) entry which is preliminary data.</text>
</comment>
<accession>A0A139HHU7</accession>
<keyword evidence="1" id="KW-0472">Membrane</keyword>
<dbReference type="AlphaFoldDB" id="A0A139HHU7"/>
<gene>
    <name evidence="2" type="ORF">AC578_2561</name>
</gene>
<evidence type="ECO:0000313" key="2">
    <source>
        <dbReference type="EMBL" id="KXT01939.1"/>
    </source>
</evidence>
<keyword evidence="3" id="KW-1185">Reference proteome</keyword>
<evidence type="ECO:0000313" key="3">
    <source>
        <dbReference type="Proteomes" id="UP000070133"/>
    </source>
</evidence>
<proteinExistence type="predicted"/>
<reference evidence="2 3" key="1">
    <citation type="submission" date="2015-07" db="EMBL/GenBank/DDBJ databases">
        <title>Comparative genomics of the Sigatoka disease complex on banana suggests a link between parallel evolutionary changes in Pseudocercospora fijiensis and Pseudocercospora eumusae and increased virulence on the banana host.</title>
        <authorList>
            <person name="Chang T.-C."/>
            <person name="Salvucci A."/>
            <person name="Crous P.W."/>
            <person name="Stergiopoulos I."/>
        </authorList>
    </citation>
    <scope>NUCLEOTIDE SEQUENCE [LARGE SCALE GENOMIC DNA]</scope>
    <source>
        <strain evidence="2 3">CBS 114824</strain>
    </source>
</reference>
<evidence type="ECO:0000256" key="1">
    <source>
        <dbReference type="SAM" id="Phobius"/>
    </source>
</evidence>
<organism evidence="2 3">
    <name type="scientific">Pseudocercospora eumusae</name>
    <dbReference type="NCBI Taxonomy" id="321146"/>
    <lineage>
        <taxon>Eukaryota</taxon>
        <taxon>Fungi</taxon>
        <taxon>Dikarya</taxon>
        <taxon>Ascomycota</taxon>
        <taxon>Pezizomycotina</taxon>
        <taxon>Dothideomycetes</taxon>
        <taxon>Dothideomycetidae</taxon>
        <taxon>Mycosphaerellales</taxon>
        <taxon>Mycosphaerellaceae</taxon>
        <taxon>Pseudocercospora</taxon>
    </lineage>
</organism>
<feature type="transmembrane region" description="Helical" evidence="1">
    <location>
        <begin position="97"/>
        <end position="115"/>
    </location>
</feature>